<sequence length="439" mass="50111">MSLNLYGLCMYTSLRMVNSLSNILKAFGGNTRDMGLFGEETDKTTNLHQHLSRLCSQRLETASQITRDAVIPLIKTVSRESMTNVDLSGVASCDEYACLIFLMEKSSISTLHGQVTVGTLFWHVLILKSFISFLGFHHMLETRGLCLSEEQTVASESWVIPESATHYLDQETPWTPKALQQSVIPRRRNSDKKESKPAKVFKDEESEWETEEEVEEAFDDETKEDDDDTKHHNSLLTIKELVYRKWLLKNPRPSWVKAKIRAENPSNDKISCMIGHILIKHAYIDIESPINIMSRKKYNRIMTYKLGPRKKTSNPNKINNFVGRVSGLRVFIGSLAYKCDFMILEDTTSVIDGYLGEFVFGKPFIDETDLIYNKGEGTIAFGMDNEKITFKMSHVLEIFKQSKLKGLDKEERTTIKVYSLEMSTGMTEVTFDEKKLGSS</sequence>
<dbReference type="InterPro" id="IPR021109">
    <property type="entry name" value="Peptidase_aspartic_dom_sf"/>
</dbReference>
<feature type="region of interest" description="Disordered" evidence="1">
    <location>
        <begin position="179"/>
        <end position="230"/>
    </location>
</feature>
<dbReference type="AlphaFoldDB" id="A0A6L2NWG1"/>
<gene>
    <name evidence="2" type="ORF">Tci_062619</name>
</gene>
<comment type="caution">
    <text evidence="2">The sequence shown here is derived from an EMBL/GenBank/DDBJ whole genome shotgun (WGS) entry which is preliminary data.</text>
</comment>
<dbReference type="GO" id="GO:0016301">
    <property type="term" value="F:kinase activity"/>
    <property type="evidence" value="ECO:0007669"/>
    <property type="project" value="UniProtKB-KW"/>
</dbReference>
<reference evidence="2" key="1">
    <citation type="journal article" date="2019" name="Sci. Rep.">
        <title>Draft genome of Tanacetum cinerariifolium, the natural source of mosquito coil.</title>
        <authorList>
            <person name="Yamashiro T."/>
            <person name="Shiraishi A."/>
            <person name="Satake H."/>
            <person name="Nakayama K."/>
        </authorList>
    </citation>
    <scope>NUCLEOTIDE SEQUENCE</scope>
</reference>
<keyword evidence="2" id="KW-0808">Transferase</keyword>
<evidence type="ECO:0000313" key="2">
    <source>
        <dbReference type="EMBL" id="GEU90641.1"/>
    </source>
</evidence>
<feature type="compositionally biased region" description="Basic and acidic residues" evidence="1">
    <location>
        <begin position="191"/>
        <end position="203"/>
    </location>
</feature>
<dbReference type="GO" id="GO:0030246">
    <property type="term" value="F:carbohydrate binding"/>
    <property type="evidence" value="ECO:0007669"/>
    <property type="project" value="UniProtKB-KW"/>
</dbReference>
<keyword evidence="2" id="KW-0430">Lectin</keyword>
<organism evidence="2">
    <name type="scientific">Tanacetum cinerariifolium</name>
    <name type="common">Dalmatian daisy</name>
    <name type="synonym">Chrysanthemum cinerariifolium</name>
    <dbReference type="NCBI Taxonomy" id="118510"/>
    <lineage>
        <taxon>Eukaryota</taxon>
        <taxon>Viridiplantae</taxon>
        <taxon>Streptophyta</taxon>
        <taxon>Embryophyta</taxon>
        <taxon>Tracheophyta</taxon>
        <taxon>Spermatophyta</taxon>
        <taxon>Magnoliopsida</taxon>
        <taxon>eudicotyledons</taxon>
        <taxon>Gunneridae</taxon>
        <taxon>Pentapetalae</taxon>
        <taxon>asterids</taxon>
        <taxon>campanulids</taxon>
        <taxon>Asterales</taxon>
        <taxon>Asteraceae</taxon>
        <taxon>Asteroideae</taxon>
        <taxon>Anthemideae</taxon>
        <taxon>Anthemidinae</taxon>
        <taxon>Tanacetum</taxon>
    </lineage>
</organism>
<protein>
    <submittedName>
        <fullName evidence="2">Protein kinase-like domain, concanavalin A-like lectin/glucanase domain protein</fullName>
    </submittedName>
</protein>
<evidence type="ECO:0000256" key="1">
    <source>
        <dbReference type="SAM" id="MobiDB-lite"/>
    </source>
</evidence>
<accession>A0A6L2NWG1</accession>
<name>A0A6L2NWG1_TANCI</name>
<feature type="compositionally biased region" description="Acidic residues" evidence="1">
    <location>
        <begin position="204"/>
        <end position="227"/>
    </location>
</feature>
<keyword evidence="2" id="KW-0418">Kinase</keyword>
<dbReference type="EMBL" id="BKCJ010010229">
    <property type="protein sequence ID" value="GEU90641.1"/>
    <property type="molecule type" value="Genomic_DNA"/>
</dbReference>
<dbReference type="Gene3D" id="2.40.70.10">
    <property type="entry name" value="Acid Proteases"/>
    <property type="match status" value="1"/>
</dbReference>
<proteinExistence type="predicted"/>